<proteinExistence type="predicted"/>
<dbReference type="RefSeq" id="WP_126824424.1">
    <property type="nucleotide sequence ID" value="NZ_JBHLWU010000002.1"/>
</dbReference>
<dbReference type="EMBL" id="NGJZ01000002">
    <property type="protein sequence ID" value="RSU07047.1"/>
    <property type="molecule type" value="Genomic_DNA"/>
</dbReference>
<dbReference type="Proteomes" id="UP000288669">
    <property type="component" value="Unassembled WGS sequence"/>
</dbReference>
<name>A0A430AGS5_9ENTE</name>
<dbReference type="OrthoDB" id="3233233at2"/>
<reference evidence="1 2" key="1">
    <citation type="submission" date="2017-05" db="EMBL/GenBank/DDBJ databases">
        <title>Vagococcus spp. assemblies.</title>
        <authorList>
            <person name="Gulvik C.A."/>
        </authorList>
    </citation>
    <scope>NUCLEOTIDE SEQUENCE [LARGE SCALE GENOMIC DNA]</scope>
    <source>
        <strain evidence="1 2">DSM 24756</strain>
    </source>
</reference>
<gene>
    <name evidence="1" type="ORF">CBF30_07255</name>
</gene>
<protein>
    <submittedName>
        <fullName evidence="1">Uncharacterized protein</fullName>
    </submittedName>
</protein>
<keyword evidence="2" id="KW-1185">Reference proteome</keyword>
<accession>A0A430AGS5</accession>
<comment type="caution">
    <text evidence="1">The sequence shown here is derived from an EMBL/GenBank/DDBJ whole genome shotgun (WGS) entry which is preliminary data.</text>
</comment>
<sequence>MKRVVTELERFRVLPEKEAVVKEWMDFLNEYLPDVLLTLEQEKMYVEAIFQEEEQGVTYLYWFSVQGENPVAVEESNFEVDKKHMAYWQECIDPAYRSKKLTPKVVMIPEKIHQAIQEDK</sequence>
<dbReference type="AlphaFoldDB" id="A0A430AGS5"/>
<evidence type="ECO:0000313" key="1">
    <source>
        <dbReference type="EMBL" id="RSU07047.1"/>
    </source>
</evidence>
<evidence type="ECO:0000313" key="2">
    <source>
        <dbReference type="Proteomes" id="UP000288669"/>
    </source>
</evidence>
<organism evidence="1 2">
    <name type="scientific">Vagococcus entomophilus</name>
    <dbReference type="NCBI Taxonomy" id="1160095"/>
    <lineage>
        <taxon>Bacteria</taxon>
        <taxon>Bacillati</taxon>
        <taxon>Bacillota</taxon>
        <taxon>Bacilli</taxon>
        <taxon>Lactobacillales</taxon>
        <taxon>Enterococcaceae</taxon>
        <taxon>Vagococcus</taxon>
    </lineage>
</organism>
<dbReference type="Pfam" id="PF19673">
    <property type="entry name" value="DUF6176"/>
    <property type="match status" value="1"/>
</dbReference>
<dbReference type="InterPro" id="IPR046174">
    <property type="entry name" value="DUF6176"/>
</dbReference>